<reference evidence="2" key="1">
    <citation type="submission" date="2020-05" db="EMBL/GenBank/DDBJ databases">
        <authorList>
            <person name="Chiriac C."/>
            <person name="Salcher M."/>
            <person name="Ghai R."/>
            <person name="Kavagutti S V."/>
        </authorList>
    </citation>
    <scope>NUCLEOTIDE SEQUENCE</scope>
</reference>
<feature type="domain" description="GST N-terminal" evidence="1">
    <location>
        <begin position="1"/>
        <end position="79"/>
    </location>
</feature>
<dbReference type="EMBL" id="CAFBQE010000001">
    <property type="protein sequence ID" value="CAB5043653.1"/>
    <property type="molecule type" value="Genomic_DNA"/>
</dbReference>
<dbReference type="EMBL" id="CAFBSF010000070">
    <property type="protein sequence ID" value="CAB5240947.1"/>
    <property type="molecule type" value="Genomic_DNA"/>
</dbReference>
<accession>A0A6J6L2B2</accession>
<dbReference type="PANTHER" id="PTHR34386:SF1">
    <property type="entry name" value="GLUTAREDOXIN-LIKE PROTEIN NRDH"/>
    <property type="match status" value="1"/>
</dbReference>
<evidence type="ECO:0000259" key="1">
    <source>
        <dbReference type="PROSITE" id="PS50404"/>
    </source>
</evidence>
<dbReference type="GO" id="GO:0009055">
    <property type="term" value="F:electron transfer activity"/>
    <property type="evidence" value="ECO:0007669"/>
    <property type="project" value="TreeGrafter"/>
</dbReference>
<sequence>MSFTIYSTSWCGPCKRLKRQLAELDITYQEIDIEQSPEAAALVESLNNGDQMVPTLVFSDGTSMTNPSAIQVKEKLSTL</sequence>
<dbReference type="CDD" id="cd02976">
    <property type="entry name" value="NrdH"/>
    <property type="match status" value="1"/>
</dbReference>
<dbReference type="PROSITE" id="PS50404">
    <property type="entry name" value="GST_NTER"/>
    <property type="match status" value="1"/>
</dbReference>
<dbReference type="EMBL" id="CAEZWP010000011">
    <property type="protein sequence ID" value="CAB4654853.1"/>
    <property type="molecule type" value="Genomic_DNA"/>
</dbReference>
<dbReference type="AlphaFoldDB" id="A0A6J6L2B2"/>
<dbReference type="InterPro" id="IPR036249">
    <property type="entry name" value="Thioredoxin-like_sf"/>
</dbReference>
<dbReference type="PANTHER" id="PTHR34386">
    <property type="entry name" value="GLUTAREDOXIN"/>
    <property type="match status" value="1"/>
</dbReference>
<dbReference type="Pfam" id="PF00462">
    <property type="entry name" value="Glutaredoxin"/>
    <property type="match status" value="1"/>
</dbReference>
<dbReference type="InterPro" id="IPR004045">
    <property type="entry name" value="Glutathione_S-Trfase_N"/>
</dbReference>
<dbReference type="InterPro" id="IPR051548">
    <property type="entry name" value="Grx-like_ET"/>
</dbReference>
<gene>
    <name evidence="2" type="ORF">UFOPK2265_00389</name>
    <name evidence="4" type="ORF">UFOPK3520_00899</name>
    <name evidence="3" type="ORF">UFOPK4284_00003</name>
</gene>
<dbReference type="Gene3D" id="3.40.30.10">
    <property type="entry name" value="Glutaredoxin"/>
    <property type="match status" value="1"/>
</dbReference>
<dbReference type="GO" id="GO:0045454">
    <property type="term" value="P:cell redox homeostasis"/>
    <property type="evidence" value="ECO:0007669"/>
    <property type="project" value="TreeGrafter"/>
</dbReference>
<dbReference type="InterPro" id="IPR002109">
    <property type="entry name" value="Glutaredoxin"/>
</dbReference>
<dbReference type="InterPro" id="IPR011915">
    <property type="entry name" value="GlrX_actino"/>
</dbReference>
<evidence type="ECO:0000313" key="2">
    <source>
        <dbReference type="EMBL" id="CAB4654853.1"/>
    </source>
</evidence>
<proteinExistence type="predicted"/>
<name>A0A6J6L2B2_9ZZZZ</name>
<organism evidence="2">
    <name type="scientific">freshwater metagenome</name>
    <dbReference type="NCBI Taxonomy" id="449393"/>
    <lineage>
        <taxon>unclassified sequences</taxon>
        <taxon>metagenomes</taxon>
        <taxon>ecological metagenomes</taxon>
    </lineage>
</organism>
<dbReference type="SUPFAM" id="SSF52833">
    <property type="entry name" value="Thioredoxin-like"/>
    <property type="match status" value="1"/>
</dbReference>
<dbReference type="InterPro" id="IPR017937">
    <property type="entry name" value="Thioredoxin_CS"/>
</dbReference>
<evidence type="ECO:0000313" key="3">
    <source>
        <dbReference type="EMBL" id="CAB5043653.1"/>
    </source>
</evidence>
<dbReference type="NCBIfam" id="TIGR02200">
    <property type="entry name" value="GlrX_actino"/>
    <property type="match status" value="1"/>
</dbReference>
<evidence type="ECO:0000313" key="4">
    <source>
        <dbReference type="EMBL" id="CAB5240947.1"/>
    </source>
</evidence>
<protein>
    <submittedName>
        <fullName evidence="2">Unannotated protein</fullName>
    </submittedName>
</protein>
<dbReference type="PROSITE" id="PS00194">
    <property type="entry name" value="THIOREDOXIN_1"/>
    <property type="match status" value="1"/>
</dbReference>
<dbReference type="PROSITE" id="PS51354">
    <property type="entry name" value="GLUTAREDOXIN_2"/>
    <property type="match status" value="1"/>
</dbReference>